<dbReference type="Proteomes" id="UP000179807">
    <property type="component" value="Unassembled WGS sequence"/>
</dbReference>
<proteinExistence type="predicted"/>
<evidence type="ECO:0000313" key="2">
    <source>
        <dbReference type="EMBL" id="OHT04223.1"/>
    </source>
</evidence>
<feature type="compositionally biased region" description="Basic and acidic residues" evidence="1">
    <location>
        <begin position="102"/>
        <end position="113"/>
    </location>
</feature>
<dbReference type="RefSeq" id="XP_068357359.1">
    <property type="nucleotide sequence ID" value="XM_068506113.1"/>
</dbReference>
<name>A0A1J4JYI3_9EUKA</name>
<dbReference type="EMBL" id="MLAK01000801">
    <property type="protein sequence ID" value="OHT04223.1"/>
    <property type="molecule type" value="Genomic_DNA"/>
</dbReference>
<evidence type="ECO:0000313" key="3">
    <source>
        <dbReference type="Proteomes" id="UP000179807"/>
    </source>
</evidence>
<protein>
    <submittedName>
        <fullName evidence="2">Uncharacterized protein</fullName>
    </submittedName>
</protein>
<feature type="compositionally biased region" description="Basic residues" evidence="1">
    <location>
        <begin position="46"/>
        <end position="58"/>
    </location>
</feature>
<feature type="region of interest" description="Disordered" evidence="1">
    <location>
        <begin position="39"/>
        <end position="68"/>
    </location>
</feature>
<feature type="compositionally biased region" description="Basic and acidic residues" evidence="1">
    <location>
        <begin position="139"/>
        <end position="168"/>
    </location>
</feature>
<dbReference type="AlphaFoldDB" id="A0A1J4JYI3"/>
<dbReference type="VEuPathDB" id="TrichDB:TRFO_28332"/>
<comment type="caution">
    <text evidence="2">The sequence shown here is derived from an EMBL/GenBank/DDBJ whole genome shotgun (WGS) entry which is preliminary data.</text>
</comment>
<organism evidence="2 3">
    <name type="scientific">Tritrichomonas foetus</name>
    <dbReference type="NCBI Taxonomy" id="1144522"/>
    <lineage>
        <taxon>Eukaryota</taxon>
        <taxon>Metamonada</taxon>
        <taxon>Parabasalia</taxon>
        <taxon>Tritrichomonadida</taxon>
        <taxon>Tritrichomonadidae</taxon>
        <taxon>Tritrichomonas</taxon>
    </lineage>
</organism>
<sequence length="176" mass="20082">MSKKAKQGEIVHGMPSGKHEPMNDVLQGWDKRIEETKRHNAEVRKQHTHKGTVKMVHKSAKDEVLPSDLDPNFVYGMSTHDIDVRNDPFLRSNAIIEQRVAQQDRELKREQARLEANQGSPSKRVDPRRPTAASLGHTKKPEPEPGLKDTFKMKRFTNLEHGKIDTGLRKNTKPKA</sequence>
<feature type="region of interest" description="Disordered" evidence="1">
    <location>
        <begin position="101"/>
        <end position="176"/>
    </location>
</feature>
<accession>A0A1J4JYI3</accession>
<evidence type="ECO:0000256" key="1">
    <source>
        <dbReference type="SAM" id="MobiDB-lite"/>
    </source>
</evidence>
<dbReference type="OrthoDB" id="10262512at2759"/>
<dbReference type="GeneID" id="94840817"/>
<gene>
    <name evidence="2" type="ORF">TRFO_28332</name>
</gene>
<reference evidence="2" key="1">
    <citation type="submission" date="2016-10" db="EMBL/GenBank/DDBJ databases">
        <authorList>
            <person name="Benchimol M."/>
            <person name="Almeida L.G."/>
            <person name="Vasconcelos A.T."/>
            <person name="Perreira-Neves A."/>
            <person name="Rosa I.A."/>
            <person name="Tasca T."/>
            <person name="Bogo M.R."/>
            <person name="de Souza W."/>
        </authorList>
    </citation>
    <scope>NUCLEOTIDE SEQUENCE [LARGE SCALE GENOMIC DNA]</scope>
    <source>
        <strain evidence="2">K</strain>
    </source>
</reference>
<feature type="region of interest" description="Disordered" evidence="1">
    <location>
        <begin position="1"/>
        <end position="23"/>
    </location>
</feature>
<keyword evidence="3" id="KW-1185">Reference proteome</keyword>